<sequence length="141" mass="15359">MTRISSFKKAAAWISSPVVPYIDNEQSGTVSQVEELRENFFFWSAGISFSLTNSFSDISTVVVTGINYGEPCQLIYDTILITVICAVIAASLAELASAIPNAGGQYCWIRQLAGLAMLSLLHIWPRGYPGLDLFLFALALC</sequence>
<keyword evidence="4" id="KW-1133">Transmembrane helix</keyword>
<reference evidence="6 7" key="1">
    <citation type="journal article" date="2024" name="J. Plant Pathol.">
        <title>Sequence and assembly of the genome of Seiridium unicorne, isolate CBS 538.82, causal agent of cypress canker disease.</title>
        <authorList>
            <person name="Scali E."/>
            <person name="Rocca G.D."/>
            <person name="Danti R."/>
            <person name="Garbelotto M."/>
            <person name="Barberini S."/>
            <person name="Baroncelli R."/>
            <person name="Emiliani G."/>
        </authorList>
    </citation>
    <scope>NUCLEOTIDE SEQUENCE [LARGE SCALE GENOMIC DNA]</scope>
    <source>
        <strain evidence="6 7">BM-138-508</strain>
    </source>
</reference>
<evidence type="ECO:0000256" key="1">
    <source>
        <dbReference type="ARBA" id="ARBA00004141"/>
    </source>
</evidence>
<evidence type="ECO:0000256" key="3">
    <source>
        <dbReference type="ARBA" id="ARBA00022692"/>
    </source>
</evidence>
<evidence type="ECO:0000313" key="6">
    <source>
        <dbReference type="EMBL" id="KAK9425265.1"/>
    </source>
</evidence>
<comment type="subcellular location">
    <subcellularLocation>
        <location evidence="1">Membrane</location>
        <topology evidence="1">Multi-pass membrane protein</topology>
    </subcellularLocation>
</comment>
<organism evidence="6 7">
    <name type="scientific">Seiridium unicorne</name>
    <dbReference type="NCBI Taxonomy" id="138068"/>
    <lineage>
        <taxon>Eukaryota</taxon>
        <taxon>Fungi</taxon>
        <taxon>Dikarya</taxon>
        <taxon>Ascomycota</taxon>
        <taxon>Pezizomycotina</taxon>
        <taxon>Sordariomycetes</taxon>
        <taxon>Xylariomycetidae</taxon>
        <taxon>Amphisphaeriales</taxon>
        <taxon>Sporocadaceae</taxon>
        <taxon>Seiridium</taxon>
    </lineage>
</organism>
<dbReference type="Proteomes" id="UP001408356">
    <property type="component" value="Unassembled WGS sequence"/>
</dbReference>
<gene>
    <name evidence="6" type="ORF">SUNI508_13195</name>
</gene>
<dbReference type="PANTHER" id="PTHR45649">
    <property type="entry name" value="AMINO-ACID PERMEASE BAT1"/>
    <property type="match status" value="1"/>
</dbReference>
<evidence type="ECO:0000256" key="4">
    <source>
        <dbReference type="ARBA" id="ARBA00022989"/>
    </source>
</evidence>
<keyword evidence="5" id="KW-0472">Membrane</keyword>
<comment type="caution">
    <text evidence="6">The sequence shown here is derived from an EMBL/GenBank/DDBJ whole genome shotgun (WGS) entry which is preliminary data.</text>
</comment>
<proteinExistence type="predicted"/>
<keyword evidence="7" id="KW-1185">Reference proteome</keyword>
<keyword evidence="3" id="KW-0812">Transmembrane</keyword>
<name>A0ABR2VFN5_9PEZI</name>
<keyword evidence="2" id="KW-0813">Transport</keyword>
<accession>A0ABR2VFN5</accession>
<protein>
    <submittedName>
        <fullName evidence="6">Amino acid/polyamine transporter I</fullName>
    </submittedName>
</protein>
<dbReference type="Gene3D" id="1.20.1740.10">
    <property type="entry name" value="Amino acid/polyamine transporter I"/>
    <property type="match status" value="1"/>
</dbReference>
<dbReference type="EMBL" id="JARVKF010000022">
    <property type="protein sequence ID" value="KAK9425265.1"/>
    <property type="molecule type" value="Genomic_DNA"/>
</dbReference>
<evidence type="ECO:0000256" key="2">
    <source>
        <dbReference type="ARBA" id="ARBA00022448"/>
    </source>
</evidence>
<dbReference type="PANTHER" id="PTHR45649:SF7">
    <property type="entry name" value="CHOLINE TRANSPORT PROTEIN"/>
    <property type="match status" value="1"/>
</dbReference>
<evidence type="ECO:0000313" key="7">
    <source>
        <dbReference type="Proteomes" id="UP001408356"/>
    </source>
</evidence>
<evidence type="ECO:0000256" key="5">
    <source>
        <dbReference type="ARBA" id="ARBA00023136"/>
    </source>
</evidence>